<comment type="caution">
    <text evidence="1">The sequence shown here is derived from an EMBL/GenBank/DDBJ whole genome shotgun (WGS) entry which is preliminary data.</text>
</comment>
<evidence type="ECO:0000313" key="1">
    <source>
        <dbReference type="EMBL" id="KAK5627035.1"/>
    </source>
</evidence>
<reference evidence="1 2" key="1">
    <citation type="submission" date="2023-10" db="EMBL/GenBank/DDBJ databases">
        <title>Draft genome sequence of Xylaria bambusicola isolate GMP-LS, the root and basal stem rot pathogen of sugarcane in Indonesia.</title>
        <authorList>
            <person name="Selvaraj P."/>
            <person name="Muralishankar V."/>
            <person name="Muruganantham S."/>
            <person name="Sp S."/>
            <person name="Haryani S."/>
            <person name="Lau K.J.X."/>
            <person name="Naqvi N.I."/>
        </authorList>
    </citation>
    <scope>NUCLEOTIDE SEQUENCE [LARGE SCALE GENOMIC DNA]</scope>
    <source>
        <strain evidence="1">GMP-LS</strain>
    </source>
</reference>
<organism evidence="1 2">
    <name type="scientific">Xylaria bambusicola</name>
    <dbReference type="NCBI Taxonomy" id="326684"/>
    <lineage>
        <taxon>Eukaryota</taxon>
        <taxon>Fungi</taxon>
        <taxon>Dikarya</taxon>
        <taxon>Ascomycota</taxon>
        <taxon>Pezizomycotina</taxon>
        <taxon>Sordariomycetes</taxon>
        <taxon>Xylariomycetidae</taxon>
        <taxon>Xylariales</taxon>
        <taxon>Xylariaceae</taxon>
        <taxon>Xylaria</taxon>
    </lineage>
</organism>
<dbReference type="Proteomes" id="UP001305414">
    <property type="component" value="Unassembled WGS sequence"/>
</dbReference>
<keyword evidence="2" id="KW-1185">Reference proteome</keyword>
<name>A0AAN7YVW0_9PEZI</name>
<sequence length="69" mass="8170">MLIPIHISRERRGFRTVNVNHRMYGFVKGPHDEERSWGKRIVKKRGTPIKQISLDLLVYRQTGERKAVI</sequence>
<evidence type="ECO:0000313" key="2">
    <source>
        <dbReference type="Proteomes" id="UP001305414"/>
    </source>
</evidence>
<protein>
    <submittedName>
        <fullName evidence="1">Uncharacterized protein</fullName>
    </submittedName>
</protein>
<proteinExistence type="predicted"/>
<dbReference type="AlphaFoldDB" id="A0AAN7YVW0"/>
<accession>A0AAN7YVW0</accession>
<gene>
    <name evidence="1" type="ORF">RRF57_002750</name>
</gene>
<dbReference type="EMBL" id="JAWHQM010000004">
    <property type="protein sequence ID" value="KAK5627035.1"/>
    <property type="molecule type" value="Genomic_DNA"/>
</dbReference>